<dbReference type="InterPro" id="IPR012110">
    <property type="entry name" value="PDC/IPDC-like"/>
</dbReference>
<evidence type="ECO:0000256" key="8">
    <source>
        <dbReference type="ARBA" id="ARBA00022793"/>
    </source>
</evidence>
<feature type="region of interest" description="Disordered" evidence="12">
    <location>
        <begin position="529"/>
        <end position="605"/>
    </location>
</feature>
<gene>
    <name evidence="15" type="ORF">MNEG_7407</name>
</gene>
<dbReference type="InterPro" id="IPR012000">
    <property type="entry name" value="Thiamin_PyroP_enz_cen_dom"/>
</dbReference>
<feature type="domain" description="Thiamine pyrophosphate enzyme central" evidence="13">
    <location>
        <begin position="112"/>
        <end position="202"/>
    </location>
</feature>
<comment type="cofactor">
    <cofactor evidence="2">
        <name>a metal cation</name>
        <dbReference type="ChEBI" id="CHEBI:25213"/>
    </cofactor>
</comment>
<dbReference type="Gene3D" id="3.40.50.1220">
    <property type="entry name" value="TPP-binding domain"/>
    <property type="match status" value="1"/>
</dbReference>
<dbReference type="GO" id="GO:0005829">
    <property type="term" value="C:cytosol"/>
    <property type="evidence" value="ECO:0007669"/>
    <property type="project" value="TreeGrafter"/>
</dbReference>
<evidence type="ECO:0000256" key="5">
    <source>
        <dbReference type="ARBA" id="ARBA00011881"/>
    </source>
</evidence>
<evidence type="ECO:0000256" key="11">
    <source>
        <dbReference type="ARBA" id="ARBA00023239"/>
    </source>
</evidence>
<reference evidence="15 16" key="1">
    <citation type="journal article" date="2013" name="BMC Genomics">
        <title>Reconstruction of the lipid metabolism for the microalga Monoraphidium neglectum from its genome sequence reveals characteristics suitable for biofuel production.</title>
        <authorList>
            <person name="Bogen C."/>
            <person name="Al-Dilaimi A."/>
            <person name="Albersmeier A."/>
            <person name="Wichmann J."/>
            <person name="Grundmann M."/>
            <person name="Rupp O."/>
            <person name="Lauersen K.J."/>
            <person name="Blifernez-Klassen O."/>
            <person name="Kalinowski J."/>
            <person name="Goesmann A."/>
            <person name="Mussgnug J.H."/>
            <person name="Kruse O."/>
        </authorList>
    </citation>
    <scope>NUCLEOTIDE SEQUENCE [LARGE SCALE GENOMIC DNA]</scope>
    <source>
        <strain evidence="15 16">SAG 48.87</strain>
    </source>
</reference>
<name>A0A0D2N345_9CHLO</name>
<dbReference type="Proteomes" id="UP000054498">
    <property type="component" value="Unassembled WGS sequence"/>
</dbReference>
<dbReference type="Pfam" id="PF00205">
    <property type="entry name" value="TPP_enzyme_M"/>
    <property type="match status" value="1"/>
</dbReference>
<keyword evidence="15" id="KW-0670">Pyruvate</keyword>
<dbReference type="OrthoDB" id="3970464at2759"/>
<evidence type="ECO:0000256" key="2">
    <source>
        <dbReference type="ARBA" id="ARBA00001920"/>
    </source>
</evidence>
<keyword evidence="9" id="KW-0460">Magnesium</keyword>
<dbReference type="SUPFAM" id="SSF52518">
    <property type="entry name" value="Thiamin diphosphate-binding fold (THDP-binding)"/>
    <property type="match status" value="2"/>
</dbReference>
<keyword evidence="8" id="KW-0210">Decarboxylase</keyword>
<keyword evidence="10" id="KW-0786">Thiamine pyrophosphate</keyword>
<sequence length="605" mass="64178">MRATITQAGRAPARNHRGRRNLLLRLPVCQVDCYKPVTVYQTILRSLSDARYLVDKALLKTLAHRKPVLLEVCRDVALLPHPSFGRRGEPLDGLARPVRDCNEGSLAAAAAAIAGWLAEKKRPLIVVGRRARHYGDQVLRFAEASCYAVTVVADGKGLFPEDHPQFIGVYFKGFSDPASIAETVAASDALVFIGVHFHEFNWPSVPDNATHERSVILYKSRAVLGLTRAFTTVPTSRLLPALAAQVVPNPGAYAYFKSRPSLPPQLPPNGPEFTAPDDAPLKTQQVYDLVESLVSTPGYDLIVDTGDALWRAGRLRLAAGTSYECQFLAGNIGPALPCGLGFSLGAATKTGNRTVIIIGDGGLQMTAQEIGTFSRFGSNAVVVVVNNDGYVVERYLSPIIHASYNYVNRWDYAAVAAAMCNGHGRYKVLRATSLEEAEAAFGEARALTDHFVFLEMVVSPKDAAPSAGAMRRAFAGAFFSPFPLYKKRLEAELGQDFVRHSAGVAAKRTMSESLSEAFAAAAISPRTSLDDLLPRPPLNGGGGAGVGREGGPGMPTIDSVGSLAGLTASGSREDINGAAEANGSSCESNGDACGAAGNGLSHASA</sequence>
<dbReference type="EMBL" id="KK101525">
    <property type="protein sequence ID" value="KIZ00556.1"/>
    <property type="molecule type" value="Genomic_DNA"/>
</dbReference>
<dbReference type="AlphaFoldDB" id="A0A0D2N345"/>
<dbReference type="Gene3D" id="3.40.50.970">
    <property type="match status" value="2"/>
</dbReference>
<keyword evidence="7" id="KW-0479">Metal-binding</keyword>
<evidence type="ECO:0000256" key="6">
    <source>
        <dbReference type="ARBA" id="ARBA00013202"/>
    </source>
</evidence>
<evidence type="ECO:0000256" key="3">
    <source>
        <dbReference type="ARBA" id="ARBA00001964"/>
    </source>
</evidence>
<feature type="domain" description="Thiamine pyrophosphate enzyme TPP-binding" evidence="14">
    <location>
        <begin position="316"/>
        <end position="455"/>
    </location>
</feature>
<keyword evidence="16" id="KW-1185">Reference proteome</keyword>
<evidence type="ECO:0000313" key="16">
    <source>
        <dbReference type="Proteomes" id="UP000054498"/>
    </source>
</evidence>
<evidence type="ECO:0000256" key="12">
    <source>
        <dbReference type="SAM" id="MobiDB-lite"/>
    </source>
</evidence>
<dbReference type="Pfam" id="PF02775">
    <property type="entry name" value="TPP_enzyme_C"/>
    <property type="match status" value="1"/>
</dbReference>
<dbReference type="PANTHER" id="PTHR43452:SF1">
    <property type="entry name" value="PYRUVATE DECARBOXYLASE C186.09-RELATED"/>
    <property type="match status" value="1"/>
</dbReference>
<comment type="similarity">
    <text evidence="4">Belongs to the TPP enzyme family.</text>
</comment>
<evidence type="ECO:0000313" key="15">
    <source>
        <dbReference type="EMBL" id="KIZ00556.1"/>
    </source>
</evidence>
<dbReference type="STRING" id="145388.A0A0D2N345"/>
<comment type="subunit">
    <text evidence="5">Homotetramer.</text>
</comment>
<accession>A0A0D2N345</accession>
<dbReference type="GO" id="GO:0000287">
    <property type="term" value="F:magnesium ion binding"/>
    <property type="evidence" value="ECO:0007669"/>
    <property type="project" value="InterPro"/>
</dbReference>
<dbReference type="EC" id="4.1.1.1" evidence="6"/>
<evidence type="ECO:0000259" key="13">
    <source>
        <dbReference type="Pfam" id="PF00205"/>
    </source>
</evidence>
<proteinExistence type="inferred from homology"/>
<dbReference type="SUPFAM" id="SSF52467">
    <property type="entry name" value="DHS-like NAD/FAD-binding domain"/>
    <property type="match status" value="1"/>
</dbReference>
<dbReference type="InterPro" id="IPR029035">
    <property type="entry name" value="DHS-like_NAD/FAD-binding_dom"/>
</dbReference>
<evidence type="ECO:0000256" key="10">
    <source>
        <dbReference type="ARBA" id="ARBA00023052"/>
    </source>
</evidence>
<dbReference type="InterPro" id="IPR011766">
    <property type="entry name" value="TPP_enzyme_TPP-bd"/>
</dbReference>
<evidence type="ECO:0000259" key="14">
    <source>
        <dbReference type="Pfam" id="PF02775"/>
    </source>
</evidence>
<evidence type="ECO:0000256" key="1">
    <source>
        <dbReference type="ARBA" id="ARBA00001041"/>
    </source>
</evidence>
<feature type="compositionally biased region" description="Gly residues" evidence="12">
    <location>
        <begin position="539"/>
        <end position="553"/>
    </location>
</feature>
<organism evidence="15 16">
    <name type="scientific">Monoraphidium neglectum</name>
    <dbReference type="NCBI Taxonomy" id="145388"/>
    <lineage>
        <taxon>Eukaryota</taxon>
        <taxon>Viridiplantae</taxon>
        <taxon>Chlorophyta</taxon>
        <taxon>core chlorophytes</taxon>
        <taxon>Chlorophyceae</taxon>
        <taxon>CS clade</taxon>
        <taxon>Sphaeropleales</taxon>
        <taxon>Selenastraceae</taxon>
        <taxon>Monoraphidium</taxon>
    </lineage>
</organism>
<evidence type="ECO:0000256" key="7">
    <source>
        <dbReference type="ARBA" id="ARBA00022723"/>
    </source>
</evidence>
<protein>
    <recommendedName>
        <fullName evidence="6">pyruvate decarboxylase</fullName>
        <ecNumber evidence="6">4.1.1.1</ecNumber>
    </recommendedName>
</protein>
<keyword evidence="11 15" id="KW-0456">Lyase</keyword>
<evidence type="ECO:0000256" key="9">
    <source>
        <dbReference type="ARBA" id="ARBA00022842"/>
    </source>
</evidence>
<comment type="cofactor">
    <cofactor evidence="3">
        <name>thiamine diphosphate</name>
        <dbReference type="ChEBI" id="CHEBI:58937"/>
    </cofactor>
</comment>
<dbReference type="InterPro" id="IPR029061">
    <property type="entry name" value="THDP-binding"/>
</dbReference>
<dbReference type="GO" id="GO:0030976">
    <property type="term" value="F:thiamine pyrophosphate binding"/>
    <property type="evidence" value="ECO:0007669"/>
    <property type="project" value="InterPro"/>
</dbReference>
<dbReference type="PANTHER" id="PTHR43452">
    <property type="entry name" value="PYRUVATE DECARBOXYLASE"/>
    <property type="match status" value="1"/>
</dbReference>
<dbReference type="RefSeq" id="XP_013899575.1">
    <property type="nucleotide sequence ID" value="XM_014044121.1"/>
</dbReference>
<dbReference type="KEGG" id="mng:MNEG_7407"/>
<dbReference type="GO" id="GO:0000949">
    <property type="term" value="P:aromatic amino acid family catabolic process to alcohol via Ehrlich pathway"/>
    <property type="evidence" value="ECO:0007669"/>
    <property type="project" value="TreeGrafter"/>
</dbReference>
<dbReference type="GO" id="GO:0004737">
    <property type="term" value="F:pyruvate decarboxylase activity"/>
    <property type="evidence" value="ECO:0007669"/>
    <property type="project" value="UniProtKB-EC"/>
</dbReference>
<comment type="catalytic activity">
    <reaction evidence="1">
        <text>a 2-oxocarboxylate + H(+) = an aldehyde + CO2</text>
        <dbReference type="Rhea" id="RHEA:11628"/>
        <dbReference type="ChEBI" id="CHEBI:15378"/>
        <dbReference type="ChEBI" id="CHEBI:16526"/>
        <dbReference type="ChEBI" id="CHEBI:17478"/>
        <dbReference type="ChEBI" id="CHEBI:35179"/>
        <dbReference type="EC" id="4.1.1.1"/>
    </reaction>
</comment>
<dbReference type="GeneID" id="25740283"/>
<evidence type="ECO:0000256" key="4">
    <source>
        <dbReference type="ARBA" id="ARBA00007812"/>
    </source>
</evidence>